<proteinExistence type="predicted"/>
<evidence type="ECO:0000313" key="3">
    <source>
        <dbReference type="Proteomes" id="UP000249341"/>
    </source>
</evidence>
<keyword evidence="1" id="KW-0175">Coiled coil</keyword>
<dbReference type="OrthoDB" id="9841904at2"/>
<gene>
    <name evidence="2" type="ORF">B0I29_10144</name>
</gene>
<dbReference type="RefSeq" id="WP_111646749.1">
    <property type="nucleotide sequence ID" value="NZ_JACHWI010000001.1"/>
</dbReference>
<sequence>MPAENTPIVVDREVISTLGLRLKNAAVGGDDVMYGLKFVDENGTVLPATERVSTPDFAVGPVGPLPALDNVRVTVGSDEFTTGAALVKSVGSVTTVAFSRMAKLRDRLDQYGQDLDEFLDENAEVENLNQLSGLSLQEHVTFYEITDEGATG</sequence>
<dbReference type="EMBL" id="QLMJ01000001">
    <property type="protein sequence ID" value="RAK42914.1"/>
    <property type="molecule type" value="Genomic_DNA"/>
</dbReference>
<organism evidence="2 3">
    <name type="scientific">Actinoplanes lutulentus</name>
    <dbReference type="NCBI Taxonomy" id="1287878"/>
    <lineage>
        <taxon>Bacteria</taxon>
        <taxon>Bacillati</taxon>
        <taxon>Actinomycetota</taxon>
        <taxon>Actinomycetes</taxon>
        <taxon>Micromonosporales</taxon>
        <taxon>Micromonosporaceae</taxon>
        <taxon>Actinoplanes</taxon>
    </lineage>
</organism>
<name>A0A327ZNP2_9ACTN</name>
<protein>
    <submittedName>
        <fullName evidence="2">Uncharacterized protein</fullName>
    </submittedName>
</protein>
<dbReference type="AlphaFoldDB" id="A0A327ZNP2"/>
<reference evidence="2 3" key="1">
    <citation type="submission" date="2018-06" db="EMBL/GenBank/DDBJ databases">
        <title>Genomic Encyclopedia of Type Strains, Phase III (KMG-III): the genomes of soil and plant-associated and newly described type strains.</title>
        <authorList>
            <person name="Whitman W."/>
        </authorList>
    </citation>
    <scope>NUCLEOTIDE SEQUENCE [LARGE SCALE GENOMIC DNA]</scope>
    <source>
        <strain evidence="2 3">CGMCC 4.7090</strain>
    </source>
</reference>
<dbReference type="Proteomes" id="UP000249341">
    <property type="component" value="Unassembled WGS sequence"/>
</dbReference>
<evidence type="ECO:0000313" key="2">
    <source>
        <dbReference type="EMBL" id="RAK42914.1"/>
    </source>
</evidence>
<feature type="coiled-coil region" evidence="1">
    <location>
        <begin position="101"/>
        <end position="128"/>
    </location>
</feature>
<keyword evidence="3" id="KW-1185">Reference proteome</keyword>
<comment type="caution">
    <text evidence="2">The sequence shown here is derived from an EMBL/GenBank/DDBJ whole genome shotgun (WGS) entry which is preliminary data.</text>
</comment>
<accession>A0A327ZNP2</accession>
<evidence type="ECO:0000256" key="1">
    <source>
        <dbReference type="SAM" id="Coils"/>
    </source>
</evidence>